<proteinExistence type="predicted"/>
<dbReference type="Gene3D" id="3.40.50.150">
    <property type="entry name" value="Vaccinia Virus protein VP39"/>
    <property type="match status" value="1"/>
</dbReference>
<accession>A0A1M5B2X2</accession>
<dbReference type="InterPro" id="IPR029063">
    <property type="entry name" value="SAM-dependent_MTases_sf"/>
</dbReference>
<evidence type="ECO:0008006" key="3">
    <source>
        <dbReference type="Google" id="ProtNLM"/>
    </source>
</evidence>
<dbReference type="CDD" id="cd02440">
    <property type="entry name" value="AdoMet_MTases"/>
    <property type="match status" value="1"/>
</dbReference>
<dbReference type="RefSeq" id="WP_073038687.1">
    <property type="nucleotide sequence ID" value="NZ_FQVB01000016.1"/>
</dbReference>
<organism evidence="1 2">
    <name type="scientific">Desulfacinum infernum DSM 9756</name>
    <dbReference type="NCBI Taxonomy" id="1121391"/>
    <lineage>
        <taxon>Bacteria</taxon>
        <taxon>Pseudomonadati</taxon>
        <taxon>Thermodesulfobacteriota</taxon>
        <taxon>Syntrophobacteria</taxon>
        <taxon>Syntrophobacterales</taxon>
        <taxon>Syntrophobacteraceae</taxon>
        <taxon>Desulfacinum</taxon>
    </lineage>
</organism>
<evidence type="ECO:0000313" key="1">
    <source>
        <dbReference type="EMBL" id="SHF36766.1"/>
    </source>
</evidence>
<keyword evidence="2" id="KW-1185">Reference proteome</keyword>
<gene>
    <name evidence="1" type="ORF">SAMN02745206_01829</name>
</gene>
<dbReference type="SUPFAM" id="SSF53335">
    <property type="entry name" value="S-adenosyl-L-methionine-dependent methyltransferases"/>
    <property type="match status" value="1"/>
</dbReference>
<dbReference type="Proteomes" id="UP000184076">
    <property type="component" value="Unassembled WGS sequence"/>
</dbReference>
<evidence type="ECO:0000313" key="2">
    <source>
        <dbReference type="Proteomes" id="UP000184076"/>
    </source>
</evidence>
<name>A0A1M5B2X2_9BACT</name>
<sequence>MILNTHMPMDLDEQLFHFLADYFREEDQRRGVYAVTAVGEFVPSSLAHVGQGMGNFLRRYAPHRRWLFLDAGSGDGRLVVLLALVFGLRTVGVEYDEELHRRSLQNIRRISRVHPPPHAPQILCGDFLDDALYAKHGLRFADFHVVFNYANNHTLLAEKVARDGGEGAYFLLYSPRPTGESFSGLRCVDTWELSPTASVCRGPYLQVYRKI</sequence>
<protein>
    <recommendedName>
        <fullName evidence="3">DOT1 domain-containing protein</fullName>
    </recommendedName>
</protein>
<reference evidence="2" key="1">
    <citation type="submission" date="2016-11" db="EMBL/GenBank/DDBJ databases">
        <authorList>
            <person name="Varghese N."/>
            <person name="Submissions S."/>
        </authorList>
    </citation>
    <scope>NUCLEOTIDE SEQUENCE [LARGE SCALE GENOMIC DNA]</scope>
    <source>
        <strain evidence="2">DSM 9756</strain>
    </source>
</reference>
<dbReference type="EMBL" id="FQVB01000016">
    <property type="protein sequence ID" value="SHF36766.1"/>
    <property type="molecule type" value="Genomic_DNA"/>
</dbReference>
<dbReference type="OrthoDB" id="5512768at2"/>
<dbReference type="AlphaFoldDB" id="A0A1M5B2X2"/>